<dbReference type="KEGG" id="nah:F5544_17415"/>
<name>A0A6G9YDQ2_9NOCA</name>
<sequence length="145" mass="15965">MLFMAVEDERQARELPIVESLRLLGTARFGRVVFARYALPTLRPVNHIVDGGCVVIRAHLGTGFSADRQVVAYEADMIDHETLLGWCVIVTGLTEAVTDAAELERYRRLLPLGISGAQARIFRIEPDIVTGISYVADRRASAGRG</sequence>
<proteinExistence type="predicted"/>
<protein>
    <submittedName>
        <fullName evidence="1">Pyridoxamine 5'-phosphate oxidase family protein</fullName>
    </submittedName>
</protein>
<evidence type="ECO:0000313" key="1">
    <source>
        <dbReference type="EMBL" id="QIS11359.1"/>
    </source>
</evidence>
<dbReference type="AlphaFoldDB" id="A0A6G9YDQ2"/>
<dbReference type="Pfam" id="PF12900">
    <property type="entry name" value="Pyridox_ox_2"/>
    <property type="match status" value="1"/>
</dbReference>
<dbReference type="EMBL" id="CP046172">
    <property type="protein sequence ID" value="QIS11359.1"/>
    <property type="molecule type" value="Genomic_DNA"/>
</dbReference>
<dbReference type="InterPro" id="IPR024747">
    <property type="entry name" value="Pyridox_Oxase-rel"/>
</dbReference>
<accession>A0A6G9YDQ2</accession>
<organism evidence="1 2">
    <name type="scientific">Nocardia arthritidis</name>
    <dbReference type="NCBI Taxonomy" id="228602"/>
    <lineage>
        <taxon>Bacteria</taxon>
        <taxon>Bacillati</taxon>
        <taxon>Actinomycetota</taxon>
        <taxon>Actinomycetes</taxon>
        <taxon>Mycobacteriales</taxon>
        <taxon>Nocardiaceae</taxon>
        <taxon>Nocardia</taxon>
    </lineage>
</organism>
<gene>
    <name evidence="1" type="ORF">F5544_17415</name>
</gene>
<reference evidence="1 2" key="1">
    <citation type="journal article" date="2019" name="ACS Chem. Biol.">
        <title>Identification and Mobilization of a Cryptic Antibiotic Biosynthesis Gene Locus from a Human-Pathogenic Nocardia Isolate.</title>
        <authorList>
            <person name="Herisse M."/>
            <person name="Ishida K."/>
            <person name="Porter J.L."/>
            <person name="Howden B."/>
            <person name="Hertweck C."/>
            <person name="Stinear T.P."/>
            <person name="Pidot S.J."/>
        </authorList>
    </citation>
    <scope>NUCLEOTIDE SEQUENCE [LARGE SCALE GENOMIC DNA]</scope>
    <source>
        <strain evidence="1 2">AUSMDU00012717</strain>
    </source>
</reference>
<dbReference type="SUPFAM" id="SSF50475">
    <property type="entry name" value="FMN-binding split barrel"/>
    <property type="match status" value="1"/>
</dbReference>
<dbReference type="Proteomes" id="UP000503540">
    <property type="component" value="Chromosome"/>
</dbReference>
<keyword evidence="2" id="KW-1185">Reference proteome</keyword>
<dbReference type="InterPro" id="IPR012349">
    <property type="entry name" value="Split_barrel_FMN-bd"/>
</dbReference>
<evidence type="ECO:0000313" key="2">
    <source>
        <dbReference type="Proteomes" id="UP000503540"/>
    </source>
</evidence>
<dbReference type="Gene3D" id="2.30.110.10">
    <property type="entry name" value="Electron Transport, Fmn-binding Protein, Chain A"/>
    <property type="match status" value="1"/>
</dbReference>